<reference evidence="2 3" key="1">
    <citation type="journal article" date="2023" name="G3 (Bethesda)">
        <title>A chromosome-length genome assembly and annotation of blackberry (Rubus argutus, cv. 'Hillquist').</title>
        <authorList>
            <person name="Bruna T."/>
            <person name="Aryal R."/>
            <person name="Dudchenko O."/>
            <person name="Sargent D.J."/>
            <person name="Mead D."/>
            <person name="Buti M."/>
            <person name="Cavallini A."/>
            <person name="Hytonen T."/>
            <person name="Andres J."/>
            <person name="Pham M."/>
            <person name="Weisz D."/>
            <person name="Mascagni F."/>
            <person name="Usai G."/>
            <person name="Natali L."/>
            <person name="Bassil N."/>
            <person name="Fernandez G.E."/>
            <person name="Lomsadze A."/>
            <person name="Armour M."/>
            <person name="Olukolu B."/>
            <person name="Poorten T."/>
            <person name="Britton C."/>
            <person name="Davik J."/>
            <person name="Ashrafi H."/>
            <person name="Aiden E.L."/>
            <person name="Borodovsky M."/>
            <person name="Worthington M."/>
        </authorList>
    </citation>
    <scope>NUCLEOTIDE SEQUENCE [LARGE SCALE GENOMIC DNA]</scope>
    <source>
        <strain evidence="2">PI 553951</strain>
    </source>
</reference>
<organism evidence="2 3">
    <name type="scientific">Rubus argutus</name>
    <name type="common">Southern blackberry</name>
    <dbReference type="NCBI Taxonomy" id="59490"/>
    <lineage>
        <taxon>Eukaryota</taxon>
        <taxon>Viridiplantae</taxon>
        <taxon>Streptophyta</taxon>
        <taxon>Embryophyta</taxon>
        <taxon>Tracheophyta</taxon>
        <taxon>Spermatophyta</taxon>
        <taxon>Magnoliopsida</taxon>
        <taxon>eudicotyledons</taxon>
        <taxon>Gunneridae</taxon>
        <taxon>Pentapetalae</taxon>
        <taxon>rosids</taxon>
        <taxon>fabids</taxon>
        <taxon>Rosales</taxon>
        <taxon>Rosaceae</taxon>
        <taxon>Rosoideae</taxon>
        <taxon>Rosoideae incertae sedis</taxon>
        <taxon>Rubus</taxon>
    </lineage>
</organism>
<gene>
    <name evidence="2" type="ORF">M0R45_016078</name>
</gene>
<dbReference type="EMBL" id="JBEDUW010000003">
    <property type="protein sequence ID" value="KAK9939382.1"/>
    <property type="molecule type" value="Genomic_DNA"/>
</dbReference>
<evidence type="ECO:0000313" key="2">
    <source>
        <dbReference type="EMBL" id="KAK9939382.1"/>
    </source>
</evidence>
<evidence type="ECO:0000313" key="3">
    <source>
        <dbReference type="Proteomes" id="UP001457282"/>
    </source>
</evidence>
<feature type="region of interest" description="Disordered" evidence="1">
    <location>
        <begin position="36"/>
        <end position="65"/>
    </location>
</feature>
<proteinExistence type="predicted"/>
<comment type="caution">
    <text evidence="2">The sequence shown here is derived from an EMBL/GenBank/DDBJ whole genome shotgun (WGS) entry which is preliminary data.</text>
</comment>
<protein>
    <submittedName>
        <fullName evidence="2">Uncharacterized protein</fullName>
    </submittedName>
</protein>
<feature type="compositionally biased region" description="Low complexity" evidence="1">
    <location>
        <begin position="54"/>
        <end position="65"/>
    </location>
</feature>
<name>A0AAW1XS13_RUBAR</name>
<dbReference type="Proteomes" id="UP001457282">
    <property type="component" value="Unassembled WGS sequence"/>
</dbReference>
<accession>A0AAW1XS13</accession>
<sequence>MSRRRKRQTNSSKLLIKPSLSLAVPKATAVNLFHHHRIPRPRGDSLPCAPPPSLSRSSSAASLSAPPICSAGVVSRAHPCVAAVSPLAQPDSFSALIHRRAQPRVASAFTALPPKLLPKATTPTSLHLHFHDRSN</sequence>
<keyword evidence="3" id="KW-1185">Reference proteome</keyword>
<dbReference type="AlphaFoldDB" id="A0AAW1XS13"/>
<evidence type="ECO:0000256" key="1">
    <source>
        <dbReference type="SAM" id="MobiDB-lite"/>
    </source>
</evidence>